<name>A0A5C1A932_9BACT</name>
<proteinExistence type="predicted"/>
<dbReference type="Proteomes" id="UP000324974">
    <property type="component" value="Chromosome"/>
</dbReference>
<evidence type="ECO:0000256" key="1">
    <source>
        <dbReference type="SAM" id="MobiDB-lite"/>
    </source>
</evidence>
<dbReference type="KEGG" id="lrs:PX52LOC_01631"/>
<accession>A0A5C1A932</accession>
<protein>
    <submittedName>
        <fullName evidence="2">Uncharacterized protein</fullName>
    </submittedName>
</protein>
<evidence type="ECO:0000313" key="3">
    <source>
        <dbReference type="Proteomes" id="UP000324974"/>
    </source>
</evidence>
<evidence type="ECO:0000313" key="2">
    <source>
        <dbReference type="EMBL" id="QEL14737.1"/>
    </source>
</evidence>
<dbReference type="RefSeq" id="WP_149109610.1">
    <property type="nucleotide sequence ID" value="NZ_CP042425.1"/>
</dbReference>
<organism evidence="2 3">
    <name type="scientific">Limnoglobus roseus</name>
    <dbReference type="NCBI Taxonomy" id="2598579"/>
    <lineage>
        <taxon>Bacteria</taxon>
        <taxon>Pseudomonadati</taxon>
        <taxon>Planctomycetota</taxon>
        <taxon>Planctomycetia</taxon>
        <taxon>Gemmatales</taxon>
        <taxon>Gemmataceae</taxon>
        <taxon>Limnoglobus</taxon>
    </lineage>
</organism>
<dbReference type="AlphaFoldDB" id="A0A5C1A932"/>
<dbReference type="EMBL" id="CP042425">
    <property type="protein sequence ID" value="QEL14737.1"/>
    <property type="molecule type" value="Genomic_DNA"/>
</dbReference>
<sequence length="70" mass="7888">MPRDTSEEDLAREISEDRRLVGLGINPNLDPMEIMLALEQRMRDLKGLEESEAEASRKYREALAASKKGG</sequence>
<keyword evidence="3" id="KW-1185">Reference proteome</keyword>
<feature type="region of interest" description="Disordered" evidence="1">
    <location>
        <begin position="48"/>
        <end position="70"/>
    </location>
</feature>
<feature type="compositionally biased region" description="Basic and acidic residues" evidence="1">
    <location>
        <begin position="48"/>
        <end position="61"/>
    </location>
</feature>
<gene>
    <name evidence="2" type="ORF">PX52LOC_01631</name>
</gene>
<reference evidence="3" key="1">
    <citation type="submission" date="2019-08" db="EMBL/GenBank/DDBJ databases">
        <title>Limnoglobus roseus gen. nov., sp. nov., a novel freshwater planctomycete with a giant genome from the family Gemmataceae.</title>
        <authorList>
            <person name="Kulichevskaya I.S."/>
            <person name="Naumoff D.G."/>
            <person name="Miroshnikov K."/>
            <person name="Ivanova A."/>
            <person name="Philippov D.A."/>
            <person name="Hakobyan A."/>
            <person name="Rijpstra I.C."/>
            <person name="Sinninghe Damste J.S."/>
            <person name="Liesack W."/>
            <person name="Dedysh S.N."/>
        </authorList>
    </citation>
    <scope>NUCLEOTIDE SEQUENCE [LARGE SCALE GENOMIC DNA]</scope>
    <source>
        <strain evidence="3">PX52</strain>
    </source>
</reference>